<proteinExistence type="predicted"/>
<evidence type="ECO:0000313" key="2">
    <source>
        <dbReference type="Proteomes" id="UP000245942"/>
    </source>
</evidence>
<gene>
    <name evidence="1" type="ORF">BCV69DRAFT_162201</name>
</gene>
<accession>A0A316UAZ4</accession>
<organism evidence="1 2">
    <name type="scientific">Pseudomicrostroma glucosiphilum</name>
    <dbReference type="NCBI Taxonomy" id="1684307"/>
    <lineage>
        <taxon>Eukaryota</taxon>
        <taxon>Fungi</taxon>
        <taxon>Dikarya</taxon>
        <taxon>Basidiomycota</taxon>
        <taxon>Ustilaginomycotina</taxon>
        <taxon>Exobasidiomycetes</taxon>
        <taxon>Microstromatales</taxon>
        <taxon>Microstromatales incertae sedis</taxon>
        <taxon>Pseudomicrostroma</taxon>
    </lineage>
</organism>
<name>A0A316UAZ4_9BASI</name>
<dbReference type="EMBL" id="KZ819324">
    <property type="protein sequence ID" value="PWN22014.1"/>
    <property type="molecule type" value="Genomic_DNA"/>
</dbReference>
<evidence type="ECO:0000313" key="1">
    <source>
        <dbReference type="EMBL" id="PWN22014.1"/>
    </source>
</evidence>
<reference evidence="1 2" key="1">
    <citation type="journal article" date="2018" name="Mol. Biol. Evol.">
        <title>Broad Genomic Sampling Reveals a Smut Pathogenic Ancestry of the Fungal Clade Ustilaginomycotina.</title>
        <authorList>
            <person name="Kijpornyongpan T."/>
            <person name="Mondo S.J."/>
            <person name="Barry K."/>
            <person name="Sandor L."/>
            <person name="Lee J."/>
            <person name="Lipzen A."/>
            <person name="Pangilinan J."/>
            <person name="LaButti K."/>
            <person name="Hainaut M."/>
            <person name="Henrissat B."/>
            <person name="Grigoriev I.V."/>
            <person name="Spatafora J.W."/>
            <person name="Aime M.C."/>
        </authorList>
    </citation>
    <scope>NUCLEOTIDE SEQUENCE [LARGE SCALE GENOMIC DNA]</scope>
    <source>
        <strain evidence="1 2">MCA 4718</strain>
    </source>
</reference>
<dbReference type="AlphaFoldDB" id="A0A316UAZ4"/>
<dbReference type="PANTHER" id="PTHR37487:SF2">
    <property type="entry name" value="EXPRESSED PROTEIN"/>
    <property type="match status" value="1"/>
</dbReference>
<dbReference type="OrthoDB" id="3362246at2759"/>
<sequence>MKTFSAISGLAAVGIAAITYVRAQATVQSPANLIECQPAAITWSGASGSVYLSVVLGDDVSSAAYVSFPTQSGASGSYTWSKVNVTSGQTVTFIVNDSTGAPNYSSQVTVNAGSDTSCLSSSSSSDSDSSSTSSAAAAAGTSSAASGSSSKSGSSSTSSAAAAASSTAASSGASKSSLNALAVVGAAFAGAAFLA</sequence>
<keyword evidence="2" id="KW-1185">Reference proteome</keyword>
<evidence type="ECO:0008006" key="3">
    <source>
        <dbReference type="Google" id="ProtNLM"/>
    </source>
</evidence>
<dbReference type="PANTHER" id="PTHR37487">
    <property type="entry name" value="CHROMOSOME 1, WHOLE GENOME SHOTGUN SEQUENCE"/>
    <property type="match status" value="1"/>
</dbReference>
<dbReference type="GeneID" id="37011169"/>
<dbReference type="Proteomes" id="UP000245942">
    <property type="component" value="Unassembled WGS sequence"/>
</dbReference>
<protein>
    <recommendedName>
        <fullName evidence="3">Ser-Thr-rich glycosyl-phosphatidyl-inositol-anchored membrane family-domain-containing protein</fullName>
    </recommendedName>
</protein>
<dbReference type="RefSeq" id="XP_025349174.1">
    <property type="nucleotide sequence ID" value="XM_025489435.1"/>
</dbReference>